<gene>
    <name evidence="1" type="ORF">MVEN_00618900</name>
</gene>
<protein>
    <submittedName>
        <fullName evidence="1">Uncharacterized protein</fullName>
    </submittedName>
</protein>
<dbReference type="AlphaFoldDB" id="A0A8H7D8I5"/>
<dbReference type="OrthoDB" id="2745898at2759"/>
<evidence type="ECO:0000313" key="2">
    <source>
        <dbReference type="Proteomes" id="UP000620124"/>
    </source>
</evidence>
<accession>A0A8H7D8I5</accession>
<reference evidence="1" key="1">
    <citation type="submission" date="2020-05" db="EMBL/GenBank/DDBJ databases">
        <title>Mycena genomes resolve the evolution of fungal bioluminescence.</title>
        <authorList>
            <person name="Tsai I.J."/>
        </authorList>
    </citation>
    <scope>NUCLEOTIDE SEQUENCE</scope>
    <source>
        <strain evidence="1">CCC161011</strain>
    </source>
</reference>
<dbReference type="EMBL" id="JACAZI010000004">
    <property type="protein sequence ID" value="KAF7362696.1"/>
    <property type="molecule type" value="Genomic_DNA"/>
</dbReference>
<sequence>MASILDLPHELVDRIVSEFQHDPFNLRTCALISSAFLPWSRQRLFSIVRLTASNIYAFRALIESSPTVASYVRRLEMPMMDNFPPSAILPPATLAQLPNVTDLSAHSDPFDFRQLPTGQEIVLAEAARRLTTVEILIDRLWPLPAWAALLNGCPALATLVIKAEATGWGSWTAADVAFPMPAPFAPGTLRLRTLRVSGDCKILVPLSAWLVPQCALAALQTLVLDVSYLLDDYSAPDARPALVLAAAPSLRELTLHLDPPMPLTSPETVLPIGLTSFPRLRTLHLRDGPDADIGASLAWLGAFLQPPSSSPHAHMHTEPSALEELSPDHSMIRRDLLTVPAASWRAIEEALLGGEGDAGGNGKGEQYPHLRNVTFKGYQKFSLGAPDAFEHFSRTVRERLPRLVERGMLAVGR</sequence>
<name>A0A8H7D8I5_9AGAR</name>
<organism evidence="1 2">
    <name type="scientific">Mycena venus</name>
    <dbReference type="NCBI Taxonomy" id="2733690"/>
    <lineage>
        <taxon>Eukaryota</taxon>
        <taxon>Fungi</taxon>
        <taxon>Dikarya</taxon>
        <taxon>Basidiomycota</taxon>
        <taxon>Agaricomycotina</taxon>
        <taxon>Agaricomycetes</taxon>
        <taxon>Agaricomycetidae</taxon>
        <taxon>Agaricales</taxon>
        <taxon>Marasmiineae</taxon>
        <taxon>Mycenaceae</taxon>
        <taxon>Mycena</taxon>
    </lineage>
</organism>
<comment type="caution">
    <text evidence="1">The sequence shown here is derived from an EMBL/GenBank/DDBJ whole genome shotgun (WGS) entry which is preliminary data.</text>
</comment>
<keyword evidence="2" id="KW-1185">Reference proteome</keyword>
<proteinExistence type="predicted"/>
<evidence type="ECO:0000313" key="1">
    <source>
        <dbReference type="EMBL" id="KAF7362696.1"/>
    </source>
</evidence>
<dbReference type="Proteomes" id="UP000620124">
    <property type="component" value="Unassembled WGS sequence"/>
</dbReference>